<dbReference type="GO" id="GO:0003677">
    <property type="term" value="F:DNA binding"/>
    <property type="evidence" value="ECO:0007669"/>
    <property type="project" value="InterPro"/>
</dbReference>
<dbReference type="Gene3D" id="3.30.420.10">
    <property type="entry name" value="Ribonuclease H-like superfamily/Ribonuclease H"/>
    <property type="match status" value="1"/>
</dbReference>
<accession>A0A8H5B0J3</accession>
<dbReference type="GO" id="GO:0006313">
    <property type="term" value="P:DNA transposition"/>
    <property type="evidence" value="ECO:0007669"/>
    <property type="project" value="InterPro"/>
</dbReference>
<dbReference type="AlphaFoldDB" id="A0A8H5B0J3"/>
<keyword evidence="3" id="KW-1185">Reference proteome</keyword>
<feature type="domain" description="Transposase Tc1-like" evidence="1">
    <location>
        <begin position="67"/>
        <end position="135"/>
    </location>
</feature>
<dbReference type="InterPro" id="IPR036397">
    <property type="entry name" value="RNaseH_sf"/>
</dbReference>
<dbReference type="InterPro" id="IPR002492">
    <property type="entry name" value="Transposase_Tc1-like"/>
</dbReference>
<dbReference type="InterPro" id="IPR009057">
    <property type="entry name" value="Homeodomain-like_sf"/>
</dbReference>
<dbReference type="Proteomes" id="UP000567179">
    <property type="component" value="Unassembled WGS sequence"/>
</dbReference>
<evidence type="ECO:0000313" key="2">
    <source>
        <dbReference type="EMBL" id="KAF5314417.1"/>
    </source>
</evidence>
<dbReference type="EMBL" id="JAACJJ010000044">
    <property type="protein sequence ID" value="KAF5314417.1"/>
    <property type="molecule type" value="Genomic_DNA"/>
</dbReference>
<proteinExistence type="predicted"/>
<dbReference type="PANTHER" id="PTHR23022">
    <property type="entry name" value="TRANSPOSABLE ELEMENT-RELATED"/>
    <property type="match status" value="1"/>
</dbReference>
<name>A0A8H5B0J3_9AGAR</name>
<evidence type="ECO:0000313" key="3">
    <source>
        <dbReference type="Proteomes" id="UP000567179"/>
    </source>
</evidence>
<evidence type="ECO:0000259" key="1">
    <source>
        <dbReference type="Pfam" id="PF01498"/>
    </source>
</evidence>
<dbReference type="PANTHER" id="PTHR23022:SF134">
    <property type="entry name" value="TRANSPOSABLE ELEMENT TC1 TRANSPOSASE"/>
    <property type="match status" value="1"/>
</dbReference>
<gene>
    <name evidence="2" type="ORF">D9619_011833</name>
</gene>
<reference evidence="2 3" key="1">
    <citation type="journal article" date="2020" name="ISME J.">
        <title>Uncovering the hidden diversity of litter-decomposition mechanisms in mushroom-forming fungi.</title>
        <authorList>
            <person name="Floudas D."/>
            <person name="Bentzer J."/>
            <person name="Ahren D."/>
            <person name="Johansson T."/>
            <person name="Persson P."/>
            <person name="Tunlid A."/>
        </authorList>
    </citation>
    <scope>NUCLEOTIDE SEQUENCE [LARGE SCALE GENOMIC DNA]</scope>
    <source>
        <strain evidence="2 3">CBS 101986</strain>
    </source>
</reference>
<dbReference type="SUPFAM" id="SSF46689">
    <property type="entry name" value="Homeodomain-like"/>
    <property type="match status" value="1"/>
</dbReference>
<protein>
    <recommendedName>
        <fullName evidence="1">Transposase Tc1-like domain-containing protein</fullName>
    </recommendedName>
</protein>
<sequence>MRSLTPAQRTRVLELLDQGHSSHAISTTTGISVGSISNIRTKHRSTLSKSAGGRPRKLSPANTQYAIRLITSQKAENATEVAKSLQNITNTSFSVKTIRRALRSSGMKAVAKRKRPKLEPRHRRLRREFAEVHKDWTVDDWKRVIWSDETKINRLGSDGRKWVWKKAGEGLSDRLVQGTVKFGGGSLMIWGCMFWEGPGYATKIDGKMDADLFVSILDDELYITR</sequence>
<dbReference type="Pfam" id="PF01498">
    <property type="entry name" value="HTH_Tnp_Tc3_2"/>
    <property type="match status" value="1"/>
</dbReference>
<comment type="caution">
    <text evidence="2">The sequence shown here is derived from an EMBL/GenBank/DDBJ whole genome shotgun (WGS) entry which is preliminary data.</text>
</comment>
<organism evidence="2 3">
    <name type="scientific">Psilocybe cf. subviscida</name>
    <dbReference type="NCBI Taxonomy" id="2480587"/>
    <lineage>
        <taxon>Eukaryota</taxon>
        <taxon>Fungi</taxon>
        <taxon>Dikarya</taxon>
        <taxon>Basidiomycota</taxon>
        <taxon>Agaricomycotina</taxon>
        <taxon>Agaricomycetes</taxon>
        <taxon>Agaricomycetidae</taxon>
        <taxon>Agaricales</taxon>
        <taxon>Agaricineae</taxon>
        <taxon>Strophariaceae</taxon>
        <taxon>Psilocybe</taxon>
    </lineage>
</organism>
<dbReference type="OrthoDB" id="2898484at2759"/>
<dbReference type="InterPro" id="IPR052338">
    <property type="entry name" value="Transposase_5"/>
</dbReference>
<dbReference type="GO" id="GO:0015074">
    <property type="term" value="P:DNA integration"/>
    <property type="evidence" value="ECO:0007669"/>
    <property type="project" value="InterPro"/>
</dbReference>